<feature type="binding site" evidence="9">
    <location>
        <position position="219"/>
    </location>
    <ligand>
        <name>NAD(+)</name>
        <dbReference type="ChEBI" id="CHEBI:57540"/>
    </ligand>
</feature>
<dbReference type="SUPFAM" id="SSF52283">
    <property type="entry name" value="Formate/glycerate dehydrogenase catalytic domain-like"/>
    <property type="match status" value="1"/>
</dbReference>
<dbReference type="AlphaFoldDB" id="A0A3S8ZY13"/>
<dbReference type="FunFam" id="3.40.50.720:FF:000049">
    <property type="entry name" value="Alanine dehydrogenase"/>
    <property type="match status" value="1"/>
</dbReference>
<dbReference type="Proteomes" id="UP000272528">
    <property type="component" value="Chromosome"/>
</dbReference>
<dbReference type="SMART" id="SM01002">
    <property type="entry name" value="AlaDh_PNT_C"/>
    <property type="match status" value="1"/>
</dbReference>
<dbReference type="SMART" id="SM01003">
    <property type="entry name" value="AlaDh_PNT_N"/>
    <property type="match status" value="1"/>
</dbReference>
<evidence type="ECO:0000256" key="8">
    <source>
        <dbReference type="PIRSR" id="PIRSR000183-2"/>
    </source>
</evidence>
<evidence type="ECO:0000256" key="4">
    <source>
        <dbReference type="ARBA" id="ARBA00023002"/>
    </source>
</evidence>
<feature type="active site" description="Proton donor/acceptor" evidence="7">
    <location>
        <position position="269"/>
    </location>
</feature>
<dbReference type="CDD" id="cd05305">
    <property type="entry name" value="L-AlaDH"/>
    <property type="match status" value="1"/>
</dbReference>
<feature type="binding site" evidence="9">
    <location>
        <position position="197"/>
    </location>
    <ligand>
        <name>NAD(+)</name>
        <dbReference type="ChEBI" id="CHEBI:57540"/>
    </ligand>
</feature>
<evidence type="ECO:0000259" key="10">
    <source>
        <dbReference type="SMART" id="SM01002"/>
    </source>
</evidence>
<evidence type="ECO:0000256" key="1">
    <source>
        <dbReference type="ARBA" id="ARBA00005206"/>
    </source>
</evidence>
<feature type="binding site" evidence="8">
    <location>
        <position position="75"/>
    </location>
    <ligand>
        <name>substrate</name>
    </ligand>
</feature>
<evidence type="ECO:0000256" key="9">
    <source>
        <dbReference type="PIRSR" id="PIRSR000183-3"/>
    </source>
</evidence>
<name>A0A3S8ZY13_9BACL</name>
<dbReference type="UniPathway" id="UPA00527">
    <property type="reaction ID" value="UER00585"/>
</dbReference>
<feature type="binding site" evidence="9">
    <location>
        <begin position="266"/>
        <end position="269"/>
    </location>
    <ligand>
        <name>NAD(+)</name>
        <dbReference type="ChEBI" id="CHEBI:57540"/>
    </ligand>
</feature>
<comment type="catalytic activity">
    <reaction evidence="6">
        <text>L-alanine + NAD(+) + H2O = pyruvate + NH4(+) + NADH + H(+)</text>
        <dbReference type="Rhea" id="RHEA:18405"/>
        <dbReference type="ChEBI" id="CHEBI:15361"/>
        <dbReference type="ChEBI" id="CHEBI:15377"/>
        <dbReference type="ChEBI" id="CHEBI:15378"/>
        <dbReference type="ChEBI" id="CHEBI:28938"/>
        <dbReference type="ChEBI" id="CHEBI:57540"/>
        <dbReference type="ChEBI" id="CHEBI:57945"/>
        <dbReference type="ChEBI" id="CHEBI:57972"/>
        <dbReference type="EC" id="1.4.1.1"/>
    </reaction>
</comment>
<dbReference type="PIRSF" id="PIRSF000183">
    <property type="entry name" value="Alanine_dh"/>
    <property type="match status" value="1"/>
</dbReference>
<feature type="domain" description="Alanine dehydrogenase/pyridine nucleotide transhydrogenase NAD(H)-binding" evidence="10">
    <location>
        <begin position="148"/>
        <end position="297"/>
    </location>
</feature>
<dbReference type="KEGG" id="palb:EJC50_00570"/>
<dbReference type="Pfam" id="PF05222">
    <property type="entry name" value="AlaDh_PNT_N"/>
    <property type="match status" value="1"/>
</dbReference>
<dbReference type="EMBL" id="CP034437">
    <property type="protein sequence ID" value="AZN38336.1"/>
    <property type="molecule type" value="Genomic_DNA"/>
</dbReference>
<feature type="binding site" evidence="8">
    <location>
        <position position="15"/>
    </location>
    <ligand>
        <name>substrate</name>
    </ligand>
</feature>
<dbReference type="GO" id="GO:0042853">
    <property type="term" value="P:L-alanine catabolic process"/>
    <property type="evidence" value="ECO:0007669"/>
    <property type="project" value="UniProtKB-UniPathway"/>
</dbReference>
<reference evidence="13" key="1">
    <citation type="submission" date="2018-12" db="EMBL/GenBank/DDBJ databases">
        <title>Genome sequence of Peanibacillus sp.</title>
        <authorList>
            <person name="Subramani G."/>
            <person name="Srinivasan S."/>
            <person name="Kim M.K."/>
        </authorList>
    </citation>
    <scope>NUCLEOTIDE SEQUENCE [LARGE SCALE GENOMIC DNA]</scope>
    <source>
        <strain evidence="13">18JY67-1</strain>
    </source>
</reference>
<accession>A0A3S8ZY13</accession>
<keyword evidence="13" id="KW-1185">Reference proteome</keyword>
<evidence type="ECO:0000313" key="12">
    <source>
        <dbReference type="EMBL" id="AZN38336.1"/>
    </source>
</evidence>
<dbReference type="RefSeq" id="WP_126011386.1">
    <property type="nucleotide sequence ID" value="NZ_CP034437.1"/>
</dbReference>
<dbReference type="PROSITE" id="PS00837">
    <property type="entry name" value="ALADH_PNT_2"/>
    <property type="match status" value="1"/>
</dbReference>
<evidence type="ECO:0000256" key="7">
    <source>
        <dbReference type="PIRSR" id="PIRSR000183-1"/>
    </source>
</evidence>
<feature type="domain" description="Alanine dehydrogenase/pyridine nucleotide transhydrogenase N-terminal" evidence="11">
    <location>
        <begin position="4"/>
        <end position="136"/>
    </location>
</feature>
<dbReference type="PANTHER" id="PTHR42795">
    <property type="entry name" value="ALANINE DEHYDROGENASE"/>
    <property type="match status" value="1"/>
</dbReference>
<dbReference type="GO" id="GO:0000286">
    <property type="term" value="F:alanine dehydrogenase activity"/>
    <property type="evidence" value="ECO:0007669"/>
    <property type="project" value="UniProtKB-UniRule"/>
</dbReference>
<proteinExistence type="inferred from homology"/>
<keyword evidence="4 6" id="KW-0560">Oxidoreductase</keyword>
<evidence type="ECO:0000313" key="13">
    <source>
        <dbReference type="Proteomes" id="UP000272528"/>
    </source>
</evidence>
<dbReference type="EC" id="1.4.1.1" evidence="3 6"/>
<dbReference type="SUPFAM" id="SSF51735">
    <property type="entry name" value="NAD(P)-binding Rossmann-fold domains"/>
    <property type="match status" value="1"/>
</dbReference>
<evidence type="ECO:0000256" key="3">
    <source>
        <dbReference type="ARBA" id="ARBA00012897"/>
    </source>
</evidence>
<gene>
    <name evidence="12" type="primary">ald</name>
    <name evidence="12" type="ORF">EJC50_00570</name>
</gene>
<evidence type="ECO:0000259" key="11">
    <source>
        <dbReference type="SMART" id="SM01003"/>
    </source>
</evidence>
<dbReference type="InterPro" id="IPR007886">
    <property type="entry name" value="AlaDH/PNT_N"/>
</dbReference>
<dbReference type="InterPro" id="IPR036291">
    <property type="entry name" value="NAD(P)-bd_dom_sf"/>
</dbReference>
<dbReference type="NCBIfam" id="TIGR00518">
    <property type="entry name" value="alaDH"/>
    <property type="match status" value="1"/>
</dbReference>
<feature type="active site" description="Proton donor/acceptor" evidence="7">
    <location>
        <position position="96"/>
    </location>
</feature>
<feature type="binding site" evidence="9">
    <location>
        <position position="202"/>
    </location>
    <ligand>
        <name>NAD(+)</name>
        <dbReference type="ChEBI" id="CHEBI:57540"/>
    </ligand>
</feature>
<organism evidence="12 13">
    <name type="scientific">Paenibacillus albus</name>
    <dbReference type="NCBI Taxonomy" id="2495582"/>
    <lineage>
        <taxon>Bacteria</taxon>
        <taxon>Bacillati</taxon>
        <taxon>Bacillota</taxon>
        <taxon>Bacilli</taxon>
        <taxon>Bacillales</taxon>
        <taxon>Paenibacillaceae</taxon>
        <taxon>Paenibacillus</taxon>
    </lineage>
</organism>
<evidence type="ECO:0000256" key="2">
    <source>
        <dbReference type="ARBA" id="ARBA00005689"/>
    </source>
</evidence>
<feature type="binding site" evidence="9">
    <location>
        <begin position="238"/>
        <end position="239"/>
    </location>
    <ligand>
        <name>NAD(+)</name>
        <dbReference type="ChEBI" id="CHEBI:57540"/>
    </ligand>
</feature>
<dbReference type="Gene3D" id="3.40.50.720">
    <property type="entry name" value="NAD(P)-binding Rossmann-like Domain"/>
    <property type="match status" value="2"/>
</dbReference>
<dbReference type="OrthoDB" id="9804592at2"/>
<keyword evidence="9" id="KW-0547">Nucleotide-binding</keyword>
<feature type="binding site" evidence="9">
    <location>
        <position position="133"/>
    </location>
    <ligand>
        <name>NAD(+)</name>
        <dbReference type="ChEBI" id="CHEBI:57540"/>
    </ligand>
</feature>
<evidence type="ECO:0000256" key="6">
    <source>
        <dbReference type="PIRNR" id="PIRNR000183"/>
    </source>
</evidence>
<dbReference type="GO" id="GO:0005886">
    <property type="term" value="C:plasma membrane"/>
    <property type="evidence" value="ECO:0007669"/>
    <property type="project" value="TreeGrafter"/>
</dbReference>
<dbReference type="InterPro" id="IPR007698">
    <property type="entry name" value="AlaDH/PNT_NAD(H)-bd"/>
</dbReference>
<comment type="pathway">
    <text evidence="1">Amino-acid degradation; L-alanine degradation via dehydrogenase pathway; NH(3) and pyruvate from L-alanine: step 1/1.</text>
</comment>
<dbReference type="PANTHER" id="PTHR42795:SF1">
    <property type="entry name" value="ALANINE DEHYDROGENASE"/>
    <property type="match status" value="1"/>
</dbReference>
<evidence type="ECO:0000256" key="5">
    <source>
        <dbReference type="ARBA" id="ARBA00023027"/>
    </source>
</evidence>
<keyword evidence="5 6" id="KW-0520">NAD</keyword>
<feature type="binding site" evidence="9">
    <location>
        <begin position="298"/>
        <end position="301"/>
    </location>
    <ligand>
        <name>NAD(+)</name>
        <dbReference type="ChEBI" id="CHEBI:57540"/>
    </ligand>
</feature>
<dbReference type="Pfam" id="PF01262">
    <property type="entry name" value="AlaDh_PNT_C"/>
    <property type="match status" value="1"/>
</dbReference>
<comment type="similarity">
    <text evidence="2 6">Belongs to the AlaDH/PNT family.</text>
</comment>
<dbReference type="InterPro" id="IPR008141">
    <property type="entry name" value="Ala_DH"/>
</dbReference>
<dbReference type="GO" id="GO:0000166">
    <property type="term" value="F:nucleotide binding"/>
    <property type="evidence" value="ECO:0007669"/>
    <property type="project" value="UniProtKB-KW"/>
</dbReference>
<protein>
    <recommendedName>
        <fullName evidence="3 6">Alanine dehydrogenase</fullName>
        <ecNumber evidence="3 6">1.4.1.1</ecNumber>
    </recommendedName>
</protein>
<dbReference type="InterPro" id="IPR008143">
    <property type="entry name" value="Ala_DH/PNT_CS2"/>
</dbReference>
<sequence>MKIGVPKEIKNNECRVGVTPYGVNEFVQDGHTVYVETNAGLESGFTDAEYAQSGAVIMMDAESVWQQADMIVKVKEPLPSEFSYFREGLILFTYLHLSAEPALAKALVDAKVTAIAYETVKEGGTLPLLTPMSEVAGRMAAQIGSQLLERSKGGRGILLSGIPGVARGKVTIIGGGVVGTNAAKIAVGLGADVTILDLNVNRLRQLEDLFGNQVQTLVSSRHNIARSVAEADLLICAVLIPGAKAPVLVSEDMVKTMKRGAVIVDVAIDQGGNVATIDHITTHDNPTYVKHGVIHYAVANMPGAVPQTSTIGLTNATMPYAVQIARKGAIEAIKDSAALQSGTNIIDGKVTYKAVADDLGYAYTPLAEVLELHTVHI</sequence>